<name>B8D3L2_DESA1</name>
<dbReference type="eggNOG" id="arCOG04155">
    <property type="taxonomic scope" value="Archaea"/>
</dbReference>
<reference evidence="1 2" key="1">
    <citation type="journal article" date="2009" name="J. Bacteriol.">
        <title>Complete genome sequence of the anaerobic, protein-degrading hyperthermophilic crenarchaeon Desulfurococcus kamchatkensis.</title>
        <authorList>
            <person name="Ravin N.V."/>
            <person name="Mardanov A.V."/>
            <person name="Beletsky A.V."/>
            <person name="Kublanov I.V."/>
            <person name="Kolganova T.V."/>
            <person name="Lebedinsky A.V."/>
            <person name="Chernyh N.A."/>
            <person name="Bonch-Osmolovskaya E.A."/>
            <person name="Skryabin K.G."/>
        </authorList>
    </citation>
    <scope>NUCLEOTIDE SEQUENCE [LARGE SCALE GENOMIC DNA]</scope>
    <source>
        <strain evidence="2">DSM 18924 / JCM 16383 / VKM B-2413 / 1221n</strain>
    </source>
</reference>
<dbReference type="STRING" id="490899.DKAM_0367"/>
<evidence type="ECO:0000313" key="2">
    <source>
        <dbReference type="Proteomes" id="UP000006903"/>
    </source>
</evidence>
<dbReference type="Proteomes" id="UP000006903">
    <property type="component" value="Chromosome"/>
</dbReference>
<dbReference type="AlphaFoldDB" id="B8D3L2"/>
<dbReference type="GO" id="GO:0006281">
    <property type="term" value="P:DNA repair"/>
    <property type="evidence" value="ECO:0007669"/>
    <property type="project" value="InterPro"/>
</dbReference>
<protein>
    <submittedName>
        <fullName evidence="1">Iron-sulfur cluster loop</fullName>
    </submittedName>
</protein>
<sequence length="317" mass="37046">MEVVGLDASIIERVSRVLRNNIERLDTLDLCDTKFYPPCNDNPENILRYFIVMVAMDHRLSRPGKPYEAMLEDGFYHGADLLYRLGMKKYSEDPGFFDPARLAQVRIEEVKSWLSIGSASPPDIDARTILLRDLGLKISKLYEGRVTRLIEVSRGRLYGSLMEPGFIDLLRVFRAYEDPVEKKSLLLAKFLAKRRVFTFLDKLGIPVDNHLSRIAYRLGIVMVSGNLWVKIREQREVSREEDILLRMVIRRGYEAISSEAGIDPATLDDYFWLMGRRICLRDNPPRCDKCLFKGFCRARRNNSFMVPEHYYYDTWYY</sequence>
<dbReference type="EMBL" id="CP001140">
    <property type="protein sequence ID" value="ACL10693.1"/>
    <property type="molecule type" value="Genomic_DNA"/>
</dbReference>
<gene>
    <name evidence="1" type="ordered locus">DKAM_0367</name>
</gene>
<dbReference type="Gene3D" id="1.10.1670.10">
    <property type="entry name" value="Helix-hairpin-Helix base-excision DNA repair enzymes (C-terminal)"/>
    <property type="match status" value="1"/>
</dbReference>
<dbReference type="KEGG" id="dka:DKAM_0367"/>
<dbReference type="InterPro" id="IPR023170">
    <property type="entry name" value="HhH_base_excis_C"/>
</dbReference>
<dbReference type="GO" id="GO:0003824">
    <property type="term" value="F:catalytic activity"/>
    <property type="evidence" value="ECO:0007669"/>
    <property type="project" value="InterPro"/>
</dbReference>
<dbReference type="InterPro" id="IPR011257">
    <property type="entry name" value="DNA_glycosylase"/>
</dbReference>
<dbReference type="GeneID" id="7170624"/>
<proteinExistence type="predicted"/>
<dbReference type="SUPFAM" id="SSF48150">
    <property type="entry name" value="DNA-glycosylase"/>
    <property type="match status" value="1"/>
</dbReference>
<organism evidence="1 2">
    <name type="scientific">Desulfurococcus amylolyticus (strain DSM 18924 / JCM 16383 / VKM B-2413 / 1221n)</name>
    <name type="common">Desulfurococcus kamchatkensis</name>
    <dbReference type="NCBI Taxonomy" id="490899"/>
    <lineage>
        <taxon>Archaea</taxon>
        <taxon>Thermoproteota</taxon>
        <taxon>Thermoprotei</taxon>
        <taxon>Desulfurococcales</taxon>
        <taxon>Desulfurococcaceae</taxon>
        <taxon>Desulfurococcus</taxon>
    </lineage>
</organism>
<dbReference type="HOGENOM" id="CLU_835761_0_0_2"/>
<accession>B8D3L2</accession>
<dbReference type="RefSeq" id="WP_012608035.1">
    <property type="nucleotide sequence ID" value="NC_011766.1"/>
</dbReference>
<evidence type="ECO:0000313" key="1">
    <source>
        <dbReference type="EMBL" id="ACL10693.1"/>
    </source>
</evidence>